<evidence type="ECO:0000313" key="1">
    <source>
        <dbReference type="EMBL" id="QHT09249.1"/>
    </source>
</evidence>
<accession>A0A6C0D015</accession>
<organism evidence="1">
    <name type="scientific">viral metagenome</name>
    <dbReference type="NCBI Taxonomy" id="1070528"/>
    <lineage>
        <taxon>unclassified sequences</taxon>
        <taxon>metagenomes</taxon>
        <taxon>organismal metagenomes</taxon>
    </lineage>
</organism>
<reference evidence="1" key="1">
    <citation type="journal article" date="2020" name="Nature">
        <title>Giant virus diversity and host interactions through global metagenomics.</title>
        <authorList>
            <person name="Schulz F."/>
            <person name="Roux S."/>
            <person name="Paez-Espino D."/>
            <person name="Jungbluth S."/>
            <person name="Walsh D.A."/>
            <person name="Denef V.J."/>
            <person name="McMahon K.D."/>
            <person name="Konstantinidis K.T."/>
            <person name="Eloe-Fadrosh E.A."/>
            <person name="Kyrpides N.C."/>
            <person name="Woyke T."/>
        </authorList>
    </citation>
    <scope>NUCLEOTIDE SEQUENCE</scope>
    <source>
        <strain evidence="1">GVMAG-M-3300023110-24</strain>
    </source>
</reference>
<sequence length="79" mass="8965">MSITYLQHAGAALSIAGIIFKIGQQSEKLEMLGVKVEAQENRDIKENEHISDIKNDMILLKTDVSYIKQDIHDIKNKIK</sequence>
<proteinExistence type="predicted"/>
<dbReference type="EMBL" id="MN739509">
    <property type="protein sequence ID" value="QHT09249.1"/>
    <property type="molecule type" value="Genomic_DNA"/>
</dbReference>
<dbReference type="AlphaFoldDB" id="A0A6C0D015"/>
<protein>
    <submittedName>
        <fullName evidence="1">Uncharacterized protein</fullName>
    </submittedName>
</protein>
<name>A0A6C0D015_9ZZZZ</name>